<name>A0AA38I7D0_9CUCU</name>
<dbReference type="Pfam" id="PF07841">
    <property type="entry name" value="DM4_12"/>
    <property type="match status" value="1"/>
</dbReference>
<gene>
    <name evidence="1" type="ORF">Zmor_021292</name>
</gene>
<keyword evidence="2" id="KW-1185">Reference proteome</keyword>
<dbReference type="Proteomes" id="UP001168821">
    <property type="component" value="Unassembled WGS sequence"/>
</dbReference>
<proteinExistence type="predicted"/>
<organism evidence="1 2">
    <name type="scientific">Zophobas morio</name>
    <dbReference type="NCBI Taxonomy" id="2755281"/>
    <lineage>
        <taxon>Eukaryota</taxon>
        <taxon>Metazoa</taxon>
        <taxon>Ecdysozoa</taxon>
        <taxon>Arthropoda</taxon>
        <taxon>Hexapoda</taxon>
        <taxon>Insecta</taxon>
        <taxon>Pterygota</taxon>
        <taxon>Neoptera</taxon>
        <taxon>Endopterygota</taxon>
        <taxon>Coleoptera</taxon>
        <taxon>Polyphaga</taxon>
        <taxon>Cucujiformia</taxon>
        <taxon>Tenebrionidae</taxon>
        <taxon>Zophobas</taxon>
    </lineage>
</organism>
<sequence length="133" mass="15349">MSKFLFVLNRRLVFFLGEESQHWLEYLNVIDQLLTENDIDTTSCMQRMVCWAVRNSAQNVVMGRSSSSDKIIDGLATNKWVQQLIEGTTVHSALQNGLSRTDCSREYHQCRISETSIQMLTRKFTENISALRN</sequence>
<evidence type="ECO:0000313" key="2">
    <source>
        <dbReference type="Proteomes" id="UP001168821"/>
    </source>
</evidence>
<comment type="caution">
    <text evidence="1">The sequence shown here is derived from an EMBL/GenBank/DDBJ whole genome shotgun (WGS) entry which is preliminary data.</text>
</comment>
<dbReference type="InterPro" id="IPR006631">
    <property type="entry name" value="DM4_12"/>
</dbReference>
<protein>
    <submittedName>
        <fullName evidence="1">Uncharacterized protein</fullName>
    </submittedName>
</protein>
<reference evidence="1" key="1">
    <citation type="journal article" date="2023" name="G3 (Bethesda)">
        <title>Whole genome assemblies of Zophobas morio and Tenebrio molitor.</title>
        <authorList>
            <person name="Kaur S."/>
            <person name="Stinson S.A."/>
            <person name="diCenzo G.C."/>
        </authorList>
    </citation>
    <scope>NUCLEOTIDE SEQUENCE</scope>
    <source>
        <strain evidence="1">QUZm001</strain>
    </source>
</reference>
<dbReference type="AlphaFoldDB" id="A0AA38I7D0"/>
<dbReference type="EMBL" id="JALNTZ010000006">
    <property type="protein sequence ID" value="KAJ3649556.1"/>
    <property type="molecule type" value="Genomic_DNA"/>
</dbReference>
<evidence type="ECO:0000313" key="1">
    <source>
        <dbReference type="EMBL" id="KAJ3649556.1"/>
    </source>
</evidence>
<accession>A0AA38I7D0</accession>